<accession>A0AAP0FX47</accession>
<evidence type="ECO:0000313" key="2">
    <source>
        <dbReference type="EMBL" id="KAK8921249.1"/>
    </source>
</evidence>
<evidence type="ECO:0000313" key="3">
    <source>
        <dbReference type="Proteomes" id="UP001418222"/>
    </source>
</evidence>
<organism evidence="2 3">
    <name type="scientific">Platanthera zijinensis</name>
    <dbReference type="NCBI Taxonomy" id="2320716"/>
    <lineage>
        <taxon>Eukaryota</taxon>
        <taxon>Viridiplantae</taxon>
        <taxon>Streptophyta</taxon>
        <taxon>Embryophyta</taxon>
        <taxon>Tracheophyta</taxon>
        <taxon>Spermatophyta</taxon>
        <taxon>Magnoliopsida</taxon>
        <taxon>Liliopsida</taxon>
        <taxon>Asparagales</taxon>
        <taxon>Orchidaceae</taxon>
        <taxon>Orchidoideae</taxon>
        <taxon>Orchideae</taxon>
        <taxon>Orchidinae</taxon>
        <taxon>Platanthera</taxon>
    </lineage>
</organism>
<protein>
    <submittedName>
        <fullName evidence="2">Uncharacterized protein</fullName>
    </submittedName>
</protein>
<reference evidence="2 3" key="1">
    <citation type="journal article" date="2022" name="Nat. Plants">
        <title>Genomes of leafy and leafless Platanthera orchids illuminate the evolution of mycoheterotrophy.</title>
        <authorList>
            <person name="Li M.H."/>
            <person name="Liu K.W."/>
            <person name="Li Z."/>
            <person name="Lu H.C."/>
            <person name="Ye Q.L."/>
            <person name="Zhang D."/>
            <person name="Wang J.Y."/>
            <person name="Li Y.F."/>
            <person name="Zhong Z.M."/>
            <person name="Liu X."/>
            <person name="Yu X."/>
            <person name="Liu D.K."/>
            <person name="Tu X.D."/>
            <person name="Liu B."/>
            <person name="Hao Y."/>
            <person name="Liao X.Y."/>
            <person name="Jiang Y.T."/>
            <person name="Sun W.H."/>
            <person name="Chen J."/>
            <person name="Chen Y.Q."/>
            <person name="Ai Y."/>
            <person name="Zhai J.W."/>
            <person name="Wu S.S."/>
            <person name="Zhou Z."/>
            <person name="Hsiao Y.Y."/>
            <person name="Wu W.L."/>
            <person name="Chen Y.Y."/>
            <person name="Lin Y.F."/>
            <person name="Hsu J.L."/>
            <person name="Li C.Y."/>
            <person name="Wang Z.W."/>
            <person name="Zhao X."/>
            <person name="Zhong W.Y."/>
            <person name="Ma X.K."/>
            <person name="Ma L."/>
            <person name="Huang J."/>
            <person name="Chen G.Z."/>
            <person name="Huang M.Z."/>
            <person name="Huang L."/>
            <person name="Peng D.H."/>
            <person name="Luo Y.B."/>
            <person name="Zou S.Q."/>
            <person name="Chen S.P."/>
            <person name="Lan S."/>
            <person name="Tsai W.C."/>
            <person name="Van de Peer Y."/>
            <person name="Liu Z.J."/>
        </authorList>
    </citation>
    <scope>NUCLEOTIDE SEQUENCE [LARGE SCALE GENOMIC DNA]</scope>
    <source>
        <tissue evidence="2">Leaf</tissue>
    </source>
</reference>
<dbReference type="EMBL" id="JBBWWQ010000018">
    <property type="protein sequence ID" value="KAK8921249.1"/>
    <property type="molecule type" value="Genomic_DNA"/>
</dbReference>
<keyword evidence="1" id="KW-1133">Transmembrane helix</keyword>
<dbReference type="Proteomes" id="UP001418222">
    <property type="component" value="Unassembled WGS sequence"/>
</dbReference>
<gene>
    <name evidence="2" type="ORF">KSP39_PZI020730</name>
</gene>
<sequence length="70" mass="7860">MQLQLFLVLLESGLTSSFIMTVELLICTAFILGLVLEPSAYMAFRSTLLRNSSPFFLAILHQVHVKKMVS</sequence>
<proteinExistence type="predicted"/>
<comment type="caution">
    <text evidence="2">The sequence shown here is derived from an EMBL/GenBank/DDBJ whole genome shotgun (WGS) entry which is preliminary data.</text>
</comment>
<name>A0AAP0FX47_9ASPA</name>
<evidence type="ECO:0000256" key="1">
    <source>
        <dbReference type="SAM" id="Phobius"/>
    </source>
</evidence>
<feature type="transmembrane region" description="Helical" evidence="1">
    <location>
        <begin position="12"/>
        <end position="36"/>
    </location>
</feature>
<keyword evidence="3" id="KW-1185">Reference proteome</keyword>
<dbReference type="AlphaFoldDB" id="A0AAP0FX47"/>
<keyword evidence="1" id="KW-0472">Membrane</keyword>
<keyword evidence="1" id="KW-0812">Transmembrane</keyword>